<dbReference type="OMA" id="HYAEHFG"/>
<evidence type="ECO:0000256" key="3">
    <source>
        <dbReference type="ARBA" id="ARBA00022729"/>
    </source>
</evidence>
<comment type="similarity">
    <text evidence="1">Belongs to the peptidase S28 family.</text>
</comment>
<dbReference type="OrthoDB" id="1735038at2759"/>
<keyword evidence="5" id="KW-0325">Glycoprotein</keyword>
<evidence type="ECO:0000256" key="2">
    <source>
        <dbReference type="ARBA" id="ARBA00022670"/>
    </source>
</evidence>
<organism evidence="6 7">
    <name type="scientific">Branchiostoma floridae</name>
    <name type="common">Florida lancelet</name>
    <name type="synonym">Amphioxus</name>
    <dbReference type="NCBI Taxonomy" id="7739"/>
    <lineage>
        <taxon>Eukaryota</taxon>
        <taxon>Metazoa</taxon>
        <taxon>Chordata</taxon>
        <taxon>Cephalochordata</taxon>
        <taxon>Leptocardii</taxon>
        <taxon>Amphioxiformes</taxon>
        <taxon>Branchiostomatidae</taxon>
        <taxon>Branchiostoma</taxon>
    </lineage>
</organism>
<evidence type="ECO:0000256" key="1">
    <source>
        <dbReference type="ARBA" id="ARBA00011079"/>
    </source>
</evidence>
<dbReference type="InterPro" id="IPR029058">
    <property type="entry name" value="AB_hydrolase_fold"/>
</dbReference>
<dbReference type="Gene3D" id="3.40.50.1820">
    <property type="entry name" value="alpha/beta hydrolase"/>
    <property type="match status" value="1"/>
</dbReference>
<evidence type="ECO:0000313" key="6">
    <source>
        <dbReference type="Proteomes" id="UP000001554"/>
    </source>
</evidence>
<evidence type="ECO:0000256" key="5">
    <source>
        <dbReference type="ARBA" id="ARBA00023180"/>
    </source>
</evidence>
<dbReference type="Proteomes" id="UP000001554">
    <property type="component" value="Chromosome 2"/>
</dbReference>
<name>A0A9J7MGI7_BRAFL</name>
<keyword evidence="4" id="KW-0378">Hydrolase</keyword>
<dbReference type="InterPro" id="IPR042269">
    <property type="entry name" value="Ser_carbopepase_S28_SKS"/>
</dbReference>
<dbReference type="Pfam" id="PF05577">
    <property type="entry name" value="Peptidase_S28"/>
    <property type="match status" value="1"/>
</dbReference>
<accession>A0A9J7MGI7</accession>
<reference evidence="7" key="2">
    <citation type="submission" date="2025-08" db="UniProtKB">
        <authorList>
            <consortium name="RefSeq"/>
        </authorList>
    </citation>
    <scope>IDENTIFICATION</scope>
    <source>
        <strain evidence="7">S238N-H82</strain>
        <tissue evidence="7">Testes</tissue>
    </source>
</reference>
<keyword evidence="3" id="KW-0732">Signal</keyword>
<dbReference type="GO" id="GO:0070008">
    <property type="term" value="F:serine-type exopeptidase activity"/>
    <property type="evidence" value="ECO:0007669"/>
    <property type="project" value="InterPro"/>
</dbReference>
<dbReference type="InterPro" id="IPR008758">
    <property type="entry name" value="Peptidase_S28"/>
</dbReference>
<reference evidence="6" key="1">
    <citation type="journal article" date="2020" name="Nat. Ecol. Evol.">
        <title>Deeply conserved synteny resolves early events in vertebrate evolution.</title>
        <authorList>
            <person name="Simakov O."/>
            <person name="Marletaz F."/>
            <person name="Yue J.X."/>
            <person name="O'Connell B."/>
            <person name="Jenkins J."/>
            <person name="Brandt A."/>
            <person name="Calef R."/>
            <person name="Tung C.H."/>
            <person name="Huang T.K."/>
            <person name="Schmutz J."/>
            <person name="Satoh N."/>
            <person name="Yu J.K."/>
            <person name="Putnam N.H."/>
            <person name="Green R.E."/>
            <person name="Rokhsar D.S."/>
        </authorList>
    </citation>
    <scope>NUCLEOTIDE SEQUENCE [LARGE SCALE GENOMIC DNA]</scope>
    <source>
        <strain evidence="6">S238N-H82</strain>
    </source>
</reference>
<evidence type="ECO:0000313" key="7">
    <source>
        <dbReference type="RefSeq" id="XP_035666977.1"/>
    </source>
</evidence>
<proteinExistence type="inferred from homology"/>
<dbReference type="GO" id="GO:0008239">
    <property type="term" value="F:dipeptidyl-peptidase activity"/>
    <property type="evidence" value="ECO:0000318"/>
    <property type="project" value="GO_Central"/>
</dbReference>
<dbReference type="GeneID" id="118409781"/>
<sequence length="504" mass="56451">MSCDVQNMAAMCTRLALLLACVVGYTAALPWFLHGRPRGGMLGSPGRAGEGPLPPDQWVTQRLDHYNDADLRTWQQRYFVNDTFYKPGGPVFLMIGGEGTADPIWMVTGSWIEYAKEFHALCLMLEHRYYGKSHPTEDTSVENLQYLSSDQALADLAYFRNYMAEKMSLTDNKWITFGGSYPGSLSAWFRLKYPHLVAGAVATSGPLLAELDFVEYVEVVRDSLATTGPECNKNIQEATDAVKQMLETQEGVEKLNKLFNLCSPLDVNVANDVANFWSTISGNFMGVVQYNKDNREFEGAVGTNITLDVLCNIMNDNSKHMPVEERYAAVNYLMMETYKQKCLDVSYSAMIKELRETSWESAASEGGRQWIYQTCTEFGFYQTSDSPNQPFGDGFPLSFSLQQCSDIYGPQFNQSTLMEGIRRTNTNYGALKIAGTKIVFPNGSIDPWHALGITEDPKGTDLHAVYIKGTAHCANMYPARFGDPPELTQARETIKVHIQDWLSQ</sequence>
<keyword evidence="6" id="KW-1185">Reference proteome</keyword>
<dbReference type="GO" id="GO:0006508">
    <property type="term" value="P:proteolysis"/>
    <property type="evidence" value="ECO:0007669"/>
    <property type="project" value="UniProtKB-KW"/>
</dbReference>
<gene>
    <name evidence="7" type="primary">LOC118409781</name>
</gene>
<dbReference type="RefSeq" id="XP_035666977.1">
    <property type="nucleotide sequence ID" value="XM_035811084.1"/>
</dbReference>
<dbReference type="AlphaFoldDB" id="A0A9J7MGI7"/>
<protein>
    <submittedName>
        <fullName evidence="7">Serine protease K12H4.7</fullName>
    </submittedName>
</protein>
<keyword evidence="2 7" id="KW-0645">Protease</keyword>
<dbReference type="KEGG" id="bfo:118409781"/>
<dbReference type="Gene3D" id="1.20.120.980">
    <property type="entry name" value="Serine carboxypeptidase S28, SKS domain"/>
    <property type="match status" value="1"/>
</dbReference>
<dbReference type="FunFam" id="1.20.120.980:FF:000003">
    <property type="entry name" value="Serine protease 16"/>
    <property type="match status" value="1"/>
</dbReference>
<evidence type="ECO:0000256" key="4">
    <source>
        <dbReference type="ARBA" id="ARBA00022801"/>
    </source>
</evidence>
<dbReference type="PANTHER" id="PTHR11010">
    <property type="entry name" value="PROTEASE S28 PRO-X CARBOXYPEPTIDASE-RELATED"/>
    <property type="match status" value="1"/>
</dbReference>
<dbReference type="PANTHER" id="PTHR11010:SF117">
    <property type="entry name" value="SERINE PROTEASE 16"/>
    <property type="match status" value="1"/>
</dbReference>
<dbReference type="SUPFAM" id="SSF53474">
    <property type="entry name" value="alpha/beta-Hydrolases"/>
    <property type="match status" value="1"/>
</dbReference>